<name>A0A2N7X1B7_9BURK</name>
<accession>A0A2N7X1B7</accession>
<dbReference type="STRING" id="863227.GCA_000373005_03888"/>
<comment type="subcellular location">
    <subcellularLocation>
        <location evidence="1">Cell inner membrane</location>
        <topology evidence="1">Single-pass membrane protein</topology>
    </subcellularLocation>
</comment>
<comment type="similarity">
    <text evidence="9">Belongs to the GSP H family.</text>
</comment>
<evidence type="ECO:0000256" key="6">
    <source>
        <dbReference type="ARBA" id="ARBA00022692"/>
    </source>
</evidence>
<keyword evidence="4" id="KW-0488">Methylation</keyword>
<evidence type="ECO:0000256" key="5">
    <source>
        <dbReference type="ARBA" id="ARBA00022519"/>
    </source>
</evidence>
<evidence type="ECO:0000256" key="4">
    <source>
        <dbReference type="ARBA" id="ARBA00022481"/>
    </source>
</evidence>
<evidence type="ECO:0000256" key="3">
    <source>
        <dbReference type="ARBA" id="ARBA00022475"/>
    </source>
</evidence>
<dbReference type="GO" id="GO:0015627">
    <property type="term" value="C:type II protein secretion system complex"/>
    <property type="evidence" value="ECO:0007669"/>
    <property type="project" value="InterPro"/>
</dbReference>
<dbReference type="EMBL" id="PNYC01000011">
    <property type="protein sequence ID" value="PMS35410.1"/>
    <property type="molecule type" value="Genomic_DNA"/>
</dbReference>
<comment type="caution">
    <text evidence="13">The sequence shown here is derived from an EMBL/GenBank/DDBJ whole genome shotgun (WGS) entry which is preliminary data.</text>
</comment>
<protein>
    <recommendedName>
        <fullName evidence="2">Type II secretion system protein H</fullName>
    </recommendedName>
    <alternativeName>
        <fullName evidence="10">General secretion pathway protein H</fullName>
    </alternativeName>
</protein>
<keyword evidence="7 11" id="KW-1133">Transmembrane helix</keyword>
<organism evidence="13 14">
    <name type="scientific">Trinickia symbiotica</name>
    <dbReference type="NCBI Taxonomy" id="863227"/>
    <lineage>
        <taxon>Bacteria</taxon>
        <taxon>Pseudomonadati</taxon>
        <taxon>Pseudomonadota</taxon>
        <taxon>Betaproteobacteria</taxon>
        <taxon>Burkholderiales</taxon>
        <taxon>Burkholderiaceae</taxon>
        <taxon>Trinickia</taxon>
    </lineage>
</organism>
<evidence type="ECO:0000259" key="12">
    <source>
        <dbReference type="Pfam" id="PF12019"/>
    </source>
</evidence>
<keyword evidence="14" id="KW-1185">Reference proteome</keyword>
<evidence type="ECO:0000256" key="2">
    <source>
        <dbReference type="ARBA" id="ARBA00021549"/>
    </source>
</evidence>
<proteinExistence type="inferred from homology"/>
<dbReference type="InterPro" id="IPR045584">
    <property type="entry name" value="Pilin-like"/>
</dbReference>
<evidence type="ECO:0000256" key="11">
    <source>
        <dbReference type="SAM" id="Phobius"/>
    </source>
</evidence>
<feature type="transmembrane region" description="Helical" evidence="11">
    <location>
        <begin position="21"/>
        <end position="47"/>
    </location>
</feature>
<keyword evidence="6 11" id="KW-0812">Transmembrane</keyword>
<feature type="domain" description="General secretion pathway GspH" evidence="12">
    <location>
        <begin position="57"/>
        <end position="180"/>
    </location>
</feature>
<keyword evidence="3" id="KW-1003">Cell membrane</keyword>
<evidence type="ECO:0000256" key="8">
    <source>
        <dbReference type="ARBA" id="ARBA00023136"/>
    </source>
</evidence>
<dbReference type="Pfam" id="PF12019">
    <property type="entry name" value="GspH"/>
    <property type="match status" value="1"/>
</dbReference>
<evidence type="ECO:0000256" key="9">
    <source>
        <dbReference type="ARBA" id="ARBA00025772"/>
    </source>
</evidence>
<keyword evidence="5" id="KW-0997">Cell inner membrane</keyword>
<evidence type="ECO:0000313" key="13">
    <source>
        <dbReference type="EMBL" id="PMS35410.1"/>
    </source>
</evidence>
<evidence type="ECO:0000256" key="7">
    <source>
        <dbReference type="ARBA" id="ARBA00022989"/>
    </source>
</evidence>
<dbReference type="OrthoDB" id="8970652at2"/>
<reference evidence="13 14" key="1">
    <citation type="submission" date="2018-01" db="EMBL/GenBank/DDBJ databases">
        <title>Whole genome analyses suggest that Burkholderia sensu lato contains two further novel genera in the rhizoxinica-symbiotica group Mycetohabitans gen. nov., and Trinickia gen. nov.: implications for the evolution of diazotrophy and nodulation in the Burkholderiaceae.</title>
        <authorList>
            <person name="Estrada-de los Santos P."/>
            <person name="Palmer M."/>
            <person name="Chavez-Ramirez B."/>
            <person name="Beukes C."/>
            <person name="Steenkamp E.T."/>
            <person name="Hirsch A.M."/>
            <person name="Manyaka P."/>
            <person name="Maluk M."/>
            <person name="Lafos M."/>
            <person name="Crook M."/>
            <person name="Gross E."/>
            <person name="Simon M.F."/>
            <person name="Bueno dos Reis Junior F."/>
            <person name="Poole P.S."/>
            <person name="Venter S.N."/>
            <person name="James E.K."/>
        </authorList>
    </citation>
    <scope>NUCLEOTIDE SEQUENCE [LARGE SCALE GENOMIC DNA]</scope>
    <source>
        <strain evidence="13 14">JPY 581</strain>
    </source>
</reference>
<dbReference type="GO" id="GO:0005886">
    <property type="term" value="C:plasma membrane"/>
    <property type="evidence" value="ECO:0007669"/>
    <property type="project" value="UniProtKB-SubCell"/>
</dbReference>
<keyword evidence="8 11" id="KW-0472">Membrane</keyword>
<dbReference type="Gene3D" id="3.55.40.10">
    <property type="entry name" value="minor pseudopilin epsh domain"/>
    <property type="match status" value="1"/>
</dbReference>
<dbReference type="Proteomes" id="UP000235777">
    <property type="component" value="Unassembled WGS sequence"/>
</dbReference>
<dbReference type="SUPFAM" id="SSF54523">
    <property type="entry name" value="Pili subunits"/>
    <property type="match status" value="1"/>
</dbReference>
<evidence type="ECO:0000256" key="10">
    <source>
        <dbReference type="ARBA" id="ARBA00030775"/>
    </source>
</evidence>
<evidence type="ECO:0000256" key="1">
    <source>
        <dbReference type="ARBA" id="ARBA00004377"/>
    </source>
</evidence>
<dbReference type="InterPro" id="IPR022346">
    <property type="entry name" value="T2SS_GspH"/>
</dbReference>
<gene>
    <name evidence="13" type="ORF">C0Z20_18140</name>
</gene>
<evidence type="ECO:0000313" key="14">
    <source>
        <dbReference type="Proteomes" id="UP000235777"/>
    </source>
</evidence>
<dbReference type="AlphaFoldDB" id="A0A2N7X1B7"/>
<sequence length="193" mass="19898">MRSTSRHRIAQGRYARRCAGFTLFELAVAGGIVAVLTTMAAPSFVAWRVRDRVDAGVQALLSSLAYARSESVRRGLPVAVCLVDSGSRCIAAPGIHEAVAVDWSAGWAVVANGPAGPIPARRQLPADAIVIRGGAADIRFTPPAGQVIGGFRSFEIAPASVAPVAGGRDPRRCVVIAAGGRARVADGACKESA</sequence>
<dbReference type="GO" id="GO:0015628">
    <property type="term" value="P:protein secretion by the type II secretion system"/>
    <property type="evidence" value="ECO:0007669"/>
    <property type="project" value="InterPro"/>
</dbReference>